<dbReference type="SUPFAM" id="SSF48150">
    <property type="entry name" value="DNA-glycosylase"/>
    <property type="match status" value="1"/>
</dbReference>
<evidence type="ECO:0000256" key="2">
    <source>
        <dbReference type="ARBA" id="ARBA00012000"/>
    </source>
</evidence>
<sequence length="213" mass="23092">MRLILTDADMIEGLDYLERVDPRLVPVRAAAGPVDIRYRPPGFEGIARIVVAQQLSVSSADAIWSRFEALLGEATAESYLRQTEEALRAAGLSRGKVKTLHALAEAAAAGLDLEALAAEPPEAATEKLTAIHGIGRWTAEIFLLFCARNADVLPAGDLALQVAAAEALVLPDRPSEKELRAISELWSPWRGVAAKLLWAYYKAMRQGRNVLPV</sequence>
<feature type="domain" description="HhH-GPD" evidence="5">
    <location>
        <begin position="51"/>
        <end position="202"/>
    </location>
</feature>
<dbReference type="AlphaFoldDB" id="A0A212LKV9"/>
<dbReference type="InterPro" id="IPR011257">
    <property type="entry name" value="DNA_glycosylase"/>
</dbReference>
<keyword evidence="4" id="KW-0234">DNA repair</keyword>
<dbReference type="Pfam" id="PF00730">
    <property type="entry name" value="HhH-GPD"/>
    <property type="match status" value="1"/>
</dbReference>
<dbReference type="CDD" id="cd00056">
    <property type="entry name" value="ENDO3c"/>
    <property type="match status" value="1"/>
</dbReference>
<dbReference type="GO" id="GO:0032993">
    <property type="term" value="C:protein-DNA complex"/>
    <property type="evidence" value="ECO:0007669"/>
    <property type="project" value="TreeGrafter"/>
</dbReference>
<dbReference type="GO" id="GO:0006285">
    <property type="term" value="P:base-excision repair, AP site formation"/>
    <property type="evidence" value="ECO:0007669"/>
    <property type="project" value="TreeGrafter"/>
</dbReference>
<evidence type="ECO:0000313" key="6">
    <source>
        <dbReference type="EMBL" id="SCM78157.1"/>
    </source>
</evidence>
<dbReference type="GO" id="GO:0032131">
    <property type="term" value="F:alkylated DNA binding"/>
    <property type="evidence" value="ECO:0007669"/>
    <property type="project" value="TreeGrafter"/>
</dbReference>
<keyword evidence="3" id="KW-0227">DNA damage</keyword>
<evidence type="ECO:0000256" key="1">
    <source>
        <dbReference type="ARBA" id="ARBA00000086"/>
    </source>
</evidence>
<evidence type="ECO:0000256" key="4">
    <source>
        <dbReference type="ARBA" id="ARBA00023204"/>
    </source>
</evidence>
<dbReference type="Gene3D" id="1.10.1670.40">
    <property type="match status" value="1"/>
</dbReference>
<dbReference type="Gene3D" id="1.10.340.30">
    <property type="entry name" value="Hypothetical protein, domain 2"/>
    <property type="match status" value="1"/>
</dbReference>
<keyword evidence="6" id="KW-0378">Hydrolase</keyword>
<evidence type="ECO:0000259" key="5">
    <source>
        <dbReference type="SMART" id="SM00478"/>
    </source>
</evidence>
<comment type="catalytic activity">
    <reaction evidence="1">
        <text>Hydrolysis of alkylated DNA, releasing 3-methyladenine, 3-methylguanine, 7-methylguanine and 7-methyladenine.</text>
        <dbReference type="EC" id="3.2.2.21"/>
    </reaction>
</comment>
<proteinExistence type="predicted"/>
<dbReference type="PANTHER" id="PTHR43003">
    <property type="entry name" value="DNA-3-METHYLADENINE GLYCOSYLASE"/>
    <property type="match status" value="1"/>
</dbReference>
<dbReference type="GO" id="GO:0008725">
    <property type="term" value="F:DNA-3-methyladenine glycosylase activity"/>
    <property type="evidence" value="ECO:0007669"/>
    <property type="project" value="TreeGrafter"/>
</dbReference>
<protein>
    <recommendedName>
        <fullName evidence="2">DNA-3-methyladenine glycosylase II</fullName>
        <ecNumber evidence="2">3.2.2.21</ecNumber>
    </recommendedName>
</protein>
<dbReference type="GO" id="GO:0043916">
    <property type="term" value="F:DNA-7-methylguanine glycosylase activity"/>
    <property type="evidence" value="ECO:0007669"/>
    <property type="project" value="TreeGrafter"/>
</dbReference>
<dbReference type="GO" id="GO:0005737">
    <property type="term" value="C:cytoplasm"/>
    <property type="evidence" value="ECO:0007669"/>
    <property type="project" value="TreeGrafter"/>
</dbReference>
<dbReference type="RefSeq" id="WP_288197911.1">
    <property type="nucleotide sequence ID" value="NZ_LT608334.1"/>
</dbReference>
<dbReference type="PANTHER" id="PTHR43003:SF13">
    <property type="entry name" value="DNA-3-METHYLADENINE GLYCOSYLASE 2"/>
    <property type="match status" value="1"/>
</dbReference>
<evidence type="ECO:0000256" key="3">
    <source>
        <dbReference type="ARBA" id="ARBA00022763"/>
    </source>
</evidence>
<dbReference type="EC" id="3.2.2.21" evidence="2"/>
<dbReference type="EMBL" id="FMJD01000010">
    <property type="protein sequence ID" value="SCM78157.1"/>
    <property type="molecule type" value="Genomic_DNA"/>
</dbReference>
<reference evidence="6" key="1">
    <citation type="submission" date="2016-08" db="EMBL/GenBank/DDBJ databases">
        <authorList>
            <person name="Seilhamer J.J."/>
        </authorList>
    </citation>
    <scope>NUCLEOTIDE SEQUENCE</scope>
    <source>
        <strain evidence="6">86</strain>
    </source>
</reference>
<accession>A0A212LKV9</accession>
<organism evidence="6">
    <name type="scientific">uncultured Pleomorphomonas sp</name>
    <dbReference type="NCBI Taxonomy" id="442121"/>
    <lineage>
        <taxon>Bacteria</taxon>
        <taxon>Pseudomonadati</taxon>
        <taxon>Pseudomonadota</taxon>
        <taxon>Alphaproteobacteria</taxon>
        <taxon>Hyphomicrobiales</taxon>
        <taxon>Pleomorphomonadaceae</taxon>
        <taxon>Pleomorphomonas</taxon>
        <taxon>environmental samples</taxon>
    </lineage>
</organism>
<dbReference type="SMART" id="SM00478">
    <property type="entry name" value="ENDO3c"/>
    <property type="match status" value="1"/>
</dbReference>
<keyword evidence="6" id="KW-0326">Glycosidase</keyword>
<dbReference type="InterPro" id="IPR051912">
    <property type="entry name" value="Alkylbase_DNA_Glycosylase/TA"/>
</dbReference>
<dbReference type="GO" id="GO:0006307">
    <property type="term" value="P:DNA alkylation repair"/>
    <property type="evidence" value="ECO:0007669"/>
    <property type="project" value="TreeGrafter"/>
</dbReference>
<gene>
    <name evidence="6" type="ORF">KL86PLE_60479</name>
</gene>
<dbReference type="InterPro" id="IPR003265">
    <property type="entry name" value="HhH-GPD_domain"/>
</dbReference>
<name>A0A212LKV9_9HYPH</name>